<organism evidence="2 3">
    <name type="scientific">Actinocrispum wychmicini</name>
    <dbReference type="NCBI Taxonomy" id="1213861"/>
    <lineage>
        <taxon>Bacteria</taxon>
        <taxon>Bacillati</taxon>
        <taxon>Actinomycetota</taxon>
        <taxon>Actinomycetes</taxon>
        <taxon>Pseudonocardiales</taxon>
        <taxon>Pseudonocardiaceae</taxon>
        <taxon>Actinocrispum</taxon>
    </lineage>
</organism>
<proteinExistence type="predicted"/>
<dbReference type="RefSeq" id="WP_132123848.1">
    <property type="nucleotide sequence ID" value="NZ_SLWS01000011.1"/>
</dbReference>
<keyword evidence="1" id="KW-0812">Transmembrane</keyword>
<evidence type="ECO:0000313" key="3">
    <source>
        <dbReference type="Proteomes" id="UP000295680"/>
    </source>
</evidence>
<protein>
    <recommendedName>
        <fullName evidence="4">Protein kinase domain-containing protein</fullName>
    </recommendedName>
</protein>
<evidence type="ECO:0000256" key="1">
    <source>
        <dbReference type="SAM" id="Phobius"/>
    </source>
</evidence>
<dbReference type="InterPro" id="IPR011009">
    <property type="entry name" value="Kinase-like_dom_sf"/>
</dbReference>
<keyword evidence="1" id="KW-1133">Transmembrane helix</keyword>
<reference evidence="2 3" key="1">
    <citation type="submission" date="2019-03" db="EMBL/GenBank/DDBJ databases">
        <title>Genomic Encyclopedia of Type Strains, Phase IV (KMG-IV): sequencing the most valuable type-strain genomes for metagenomic binning, comparative biology and taxonomic classification.</title>
        <authorList>
            <person name="Goeker M."/>
        </authorList>
    </citation>
    <scope>NUCLEOTIDE SEQUENCE [LARGE SCALE GENOMIC DNA]</scope>
    <source>
        <strain evidence="2 3">DSM 45934</strain>
    </source>
</reference>
<evidence type="ECO:0008006" key="4">
    <source>
        <dbReference type="Google" id="ProtNLM"/>
    </source>
</evidence>
<accession>A0A4R2J4W0</accession>
<feature type="transmembrane region" description="Helical" evidence="1">
    <location>
        <begin position="324"/>
        <end position="345"/>
    </location>
</feature>
<dbReference type="Proteomes" id="UP000295680">
    <property type="component" value="Unassembled WGS sequence"/>
</dbReference>
<evidence type="ECO:0000313" key="2">
    <source>
        <dbReference type="EMBL" id="TCO52877.1"/>
    </source>
</evidence>
<dbReference type="EMBL" id="SLWS01000011">
    <property type="protein sequence ID" value="TCO52877.1"/>
    <property type="molecule type" value="Genomic_DNA"/>
</dbReference>
<keyword evidence="3" id="KW-1185">Reference proteome</keyword>
<dbReference type="SUPFAM" id="SSF56112">
    <property type="entry name" value="Protein kinase-like (PK-like)"/>
    <property type="match status" value="1"/>
</dbReference>
<dbReference type="AlphaFoldDB" id="A0A4R2J4W0"/>
<comment type="caution">
    <text evidence="2">The sequence shown here is derived from an EMBL/GenBank/DDBJ whole genome shotgun (WGS) entry which is preliminary data.</text>
</comment>
<dbReference type="Gene3D" id="1.10.510.10">
    <property type="entry name" value="Transferase(Phosphotransferase) domain 1"/>
    <property type="match status" value="1"/>
</dbReference>
<sequence>MAEEKIELVPYHAHTVAPTLYTIDFNGSQRQASGIRYRLGHNVSDGPVAHKIAVDKAAAERRLRRELEVAQFLETRGGELLSKCLRYNFDSSPVSTVVSYRGRPLADLARDPAGWPLAHPVRRKIITDLLQAVELLRVSSIVHGAISMDTLHWDGSSLQIVDFGQAALSGEYPDGRRAHHGDDVVAAGRVIYHVHVGQPPPDDRAALRRQIEEVQDIELRDLLLRRDLVAGADIDYVFAPDPGQRPTTRDLLNRLDRRPHGVQWQQLLGKEEAVRDEFRGLRGRQARFRADYTAWANMPRNAGRQATTWASLPRPTSSRSSGEIAAVVIGAVGVIVALIVILAVLL</sequence>
<dbReference type="OrthoDB" id="4028076at2"/>
<keyword evidence="1" id="KW-0472">Membrane</keyword>
<name>A0A4R2J4W0_9PSEU</name>
<gene>
    <name evidence="2" type="ORF">EV192_11171</name>
</gene>